<reference evidence="4 5" key="1">
    <citation type="submission" date="2020-08" db="EMBL/GenBank/DDBJ databases">
        <title>Genomic Encyclopedia of Type Strains, Phase IV (KMG-IV): sequencing the most valuable type-strain genomes for metagenomic binning, comparative biology and taxonomic classification.</title>
        <authorList>
            <person name="Goeker M."/>
        </authorList>
    </citation>
    <scope>NUCLEOTIDE SEQUENCE [LARGE SCALE GENOMIC DNA]</scope>
    <source>
        <strain evidence="4 5">DSM 5391</strain>
    </source>
</reference>
<dbReference type="EMBL" id="JACHGK010000008">
    <property type="protein sequence ID" value="MBB6445879.1"/>
    <property type="molecule type" value="Genomic_DNA"/>
</dbReference>
<dbReference type="AlphaFoldDB" id="A0A7X0HS69"/>
<dbReference type="Pfam" id="PF01551">
    <property type="entry name" value="Peptidase_M23"/>
    <property type="match status" value="1"/>
</dbReference>
<dbReference type="CDD" id="cd12797">
    <property type="entry name" value="M23_peptidase"/>
    <property type="match status" value="1"/>
</dbReference>
<keyword evidence="2" id="KW-0812">Transmembrane</keyword>
<proteinExistence type="predicted"/>
<comment type="caution">
    <text evidence="4">The sequence shown here is derived from an EMBL/GenBank/DDBJ whole genome shotgun (WGS) entry which is preliminary data.</text>
</comment>
<protein>
    <submittedName>
        <fullName evidence="4">Stage IV sporulation protein FA</fullName>
    </submittedName>
</protein>
<dbReference type="PANTHER" id="PTHR21666:SF274">
    <property type="entry name" value="STAGE IV SPORULATION PROTEIN FA"/>
    <property type="match status" value="1"/>
</dbReference>
<dbReference type="RefSeq" id="WP_184526337.1">
    <property type="nucleotide sequence ID" value="NZ_JACHGK010000008.1"/>
</dbReference>
<keyword evidence="2" id="KW-1133">Transmembrane helix</keyword>
<keyword evidence="5" id="KW-1185">Reference proteome</keyword>
<evidence type="ECO:0000256" key="2">
    <source>
        <dbReference type="SAM" id="Phobius"/>
    </source>
</evidence>
<feature type="transmembrane region" description="Helical" evidence="2">
    <location>
        <begin position="65"/>
        <end position="83"/>
    </location>
</feature>
<organism evidence="4 5">
    <name type="scientific">Bacillus benzoevorans</name>
    <dbReference type="NCBI Taxonomy" id="1456"/>
    <lineage>
        <taxon>Bacteria</taxon>
        <taxon>Bacillati</taxon>
        <taxon>Bacillota</taxon>
        <taxon>Bacilli</taxon>
        <taxon>Bacillales</taxon>
        <taxon>Bacillaceae</taxon>
        <taxon>Bacillus</taxon>
    </lineage>
</organism>
<sequence>MHSRRDDIRKRIERRKKDRERMTKQIETQLPWTEDEERYGFQRLESYESGPIEEEGHPLFRKEVWIFKLLASVCLVLIIAIMFRNQTPALDQAREFVTKSMEEDFQFAAVSKWYENTFGEQLALLPSTDSSKEGKNTKEIQYALPASGKILEDFGENGQRITIEIGKDAAVEAMNGGFVRFVGQKEGFGNTVVIQHADKSESWYGNLSKIDVGLYEYVETGTQVGKATVPENGANGSFYFAIKEGEKFVDPIQVIQPSPGDSN</sequence>
<feature type="domain" description="M23ase beta-sheet core" evidence="3">
    <location>
        <begin position="161"/>
        <end position="251"/>
    </location>
</feature>
<keyword evidence="2" id="KW-0472">Membrane</keyword>
<dbReference type="InterPro" id="IPR011055">
    <property type="entry name" value="Dup_hybrid_motif"/>
</dbReference>
<dbReference type="Gene3D" id="2.70.70.10">
    <property type="entry name" value="Glucose Permease (Domain IIA)"/>
    <property type="match status" value="1"/>
</dbReference>
<dbReference type="GO" id="GO:0004222">
    <property type="term" value="F:metalloendopeptidase activity"/>
    <property type="evidence" value="ECO:0007669"/>
    <property type="project" value="TreeGrafter"/>
</dbReference>
<dbReference type="Proteomes" id="UP000531594">
    <property type="component" value="Unassembled WGS sequence"/>
</dbReference>
<evidence type="ECO:0000313" key="4">
    <source>
        <dbReference type="EMBL" id="MBB6445879.1"/>
    </source>
</evidence>
<gene>
    <name evidence="4" type="ORF">HNR53_002528</name>
</gene>
<feature type="compositionally biased region" description="Basic and acidic residues" evidence="1">
    <location>
        <begin position="1"/>
        <end position="10"/>
    </location>
</feature>
<dbReference type="SUPFAM" id="SSF51261">
    <property type="entry name" value="Duplicated hybrid motif"/>
    <property type="match status" value="1"/>
</dbReference>
<evidence type="ECO:0000256" key="1">
    <source>
        <dbReference type="SAM" id="MobiDB-lite"/>
    </source>
</evidence>
<dbReference type="InterPro" id="IPR016047">
    <property type="entry name" value="M23ase_b-sheet_dom"/>
</dbReference>
<dbReference type="PANTHER" id="PTHR21666">
    <property type="entry name" value="PEPTIDASE-RELATED"/>
    <property type="match status" value="1"/>
</dbReference>
<name>A0A7X0HS69_9BACI</name>
<evidence type="ECO:0000259" key="3">
    <source>
        <dbReference type="Pfam" id="PF01551"/>
    </source>
</evidence>
<feature type="region of interest" description="Disordered" evidence="1">
    <location>
        <begin position="1"/>
        <end position="27"/>
    </location>
</feature>
<accession>A0A7X0HS69</accession>
<evidence type="ECO:0000313" key="5">
    <source>
        <dbReference type="Proteomes" id="UP000531594"/>
    </source>
</evidence>
<dbReference type="InterPro" id="IPR050570">
    <property type="entry name" value="Cell_wall_metabolism_enzyme"/>
</dbReference>